<dbReference type="InterPro" id="IPR000823">
    <property type="entry name" value="Peroxidase_pln"/>
</dbReference>
<feature type="binding site" evidence="10">
    <location>
        <position position="205"/>
    </location>
    <ligand>
        <name>Ca(2+)</name>
        <dbReference type="ChEBI" id="CHEBI:29108"/>
        <label>2</label>
    </ligand>
</feature>
<evidence type="ECO:0000256" key="12">
    <source>
        <dbReference type="PIRSR" id="PIRSR600823-5"/>
    </source>
</evidence>
<dbReference type="PRINTS" id="PR00461">
    <property type="entry name" value="PLPEROXIDASE"/>
</dbReference>
<dbReference type="GO" id="GO:0020037">
    <property type="term" value="F:heme binding"/>
    <property type="evidence" value="ECO:0007669"/>
    <property type="project" value="UniProtKB-UniRule"/>
</dbReference>
<feature type="site" description="Transition state stabilizer" evidence="11">
    <location>
        <position position="98"/>
    </location>
</feature>
<organism evidence="16 17">
    <name type="scientific">Triticum turgidum subsp. durum</name>
    <name type="common">Durum wheat</name>
    <name type="synonym">Triticum durum</name>
    <dbReference type="NCBI Taxonomy" id="4567"/>
    <lineage>
        <taxon>Eukaryota</taxon>
        <taxon>Viridiplantae</taxon>
        <taxon>Streptophyta</taxon>
        <taxon>Embryophyta</taxon>
        <taxon>Tracheophyta</taxon>
        <taxon>Spermatophyta</taxon>
        <taxon>Magnoliopsida</taxon>
        <taxon>Liliopsida</taxon>
        <taxon>Poales</taxon>
        <taxon>Poaceae</taxon>
        <taxon>BOP clade</taxon>
        <taxon>Pooideae</taxon>
        <taxon>Triticodae</taxon>
        <taxon>Triticeae</taxon>
        <taxon>Triticinae</taxon>
        <taxon>Triticum</taxon>
    </lineage>
</organism>
<dbReference type="SUPFAM" id="SSF48113">
    <property type="entry name" value="Heme-dependent peroxidases"/>
    <property type="match status" value="1"/>
</dbReference>
<evidence type="ECO:0000256" key="13">
    <source>
        <dbReference type="RuleBase" id="RU362060"/>
    </source>
</evidence>
<comment type="subcellular location">
    <subcellularLocation>
        <location evidence="13">Secreted</location>
    </subcellularLocation>
</comment>
<keyword evidence="4 10" id="KW-0479">Metal-binding</keyword>
<evidence type="ECO:0000256" key="5">
    <source>
        <dbReference type="ARBA" id="ARBA00022837"/>
    </source>
</evidence>
<feature type="compositionally biased region" description="Pro residues" evidence="14">
    <location>
        <begin position="41"/>
        <end position="59"/>
    </location>
</feature>
<evidence type="ECO:0000256" key="3">
    <source>
        <dbReference type="ARBA" id="ARBA00022617"/>
    </source>
</evidence>
<dbReference type="Gramene" id="TRITD2Bv1G057420.1">
    <property type="protein sequence ID" value="TRITD2Bv1G057420.1"/>
    <property type="gene ID" value="TRITD2Bv1G057420"/>
</dbReference>
<comment type="function">
    <text evidence="13">Removal of H(2)O(2), oxidation of toxic reductants, biosynthesis and degradation of lignin, suberization, auxin catabolism, response to environmental stresses such as wounding, pathogen attack and oxidative stress.</text>
</comment>
<dbReference type="GO" id="GO:0005576">
    <property type="term" value="C:extracellular region"/>
    <property type="evidence" value="ECO:0007669"/>
    <property type="project" value="UniProtKB-SubCell"/>
</dbReference>
<dbReference type="AlphaFoldDB" id="A0A9R1RJ44"/>
<name>A0A9R1RJ44_TRITD</name>
<evidence type="ECO:0000256" key="8">
    <source>
        <dbReference type="ARBA" id="ARBA00023324"/>
    </source>
</evidence>
<feature type="signal peptide" evidence="13">
    <location>
        <begin position="1"/>
        <end position="23"/>
    </location>
</feature>
<feature type="chain" id="PRO_5040534374" description="Peroxidase" evidence="13">
    <location>
        <begin position="24"/>
        <end position="284"/>
    </location>
</feature>
<reference evidence="16 17" key="1">
    <citation type="submission" date="2017-09" db="EMBL/GenBank/DDBJ databases">
        <authorList>
            <consortium name="International Durum Wheat Genome Sequencing Consortium (IDWGSC)"/>
            <person name="Milanesi L."/>
        </authorList>
    </citation>
    <scope>NUCLEOTIDE SEQUENCE [LARGE SCALE GENOMIC DNA]</scope>
    <source>
        <strain evidence="17">cv. Svevo</strain>
    </source>
</reference>
<keyword evidence="7 13" id="KW-0408">Iron</keyword>
<feature type="binding site" evidence="10">
    <location>
        <position position="125"/>
    </location>
    <ligand>
        <name>Ca(2+)</name>
        <dbReference type="ChEBI" id="CHEBI:29108"/>
        <label>1</label>
    </ligand>
</feature>
<protein>
    <recommendedName>
        <fullName evidence="13">Peroxidase</fullName>
        <ecNumber evidence="13">1.11.1.7</ecNumber>
    </recommendedName>
</protein>
<evidence type="ECO:0000256" key="1">
    <source>
        <dbReference type="ARBA" id="ARBA00000189"/>
    </source>
</evidence>
<dbReference type="PRINTS" id="PR00458">
    <property type="entry name" value="PEROXIDASE"/>
</dbReference>
<evidence type="ECO:0000256" key="4">
    <source>
        <dbReference type="ARBA" id="ARBA00022723"/>
    </source>
</evidence>
<comment type="cofactor">
    <cofactor evidence="10 13">
        <name>Ca(2+)</name>
        <dbReference type="ChEBI" id="CHEBI:29108"/>
    </cofactor>
    <text evidence="10 13">Binds 2 calcium ions per subunit.</text>
</comment>
<keyword evidence="17" id="KW-1185">Reference proteome</keyword>
<dbReference type="PROSITE" id="PS51257">
    <property type="entry name" value="PROKAR_LIPOPROTEIN"/>
    <property type="match status" value="1"/>
</dbReference>
<evidence type="ECO:0000256" key="6">
    <source>
        <dbReference type="ARBA" id="ARBA00023002"/>
    </source>
</evidence>
<dbReference type="Proteomes" id="UP000324705">
    <property type="component" value="Chromosome 2B"/>
</dbReference>
<keyword evidence="2 13" id="KW-0575">Peroxidase</keyword>
<feature type="disulfide bond" evidence="12">
    <location>
        <begin position="157"/>
        <end position="278"/>
    </location>
</feature>
<feature type="binding site" evidence="10">
    <location>
        <position position="110"/>
    </location>
    <ligand>
        <name>Ca(2+)</name>
        <dbReference type="ChEBI" id="CHEBI:29108"/>
        <label>1</label>
    </ligand>
</feature>
<dbReference type="EC" id="1.11.1.7" evidence="13"/>
<keyword evidence="3 13" id="KW-0349">Heme</keyword>
<dbReference type="PANTHER" id="PTHR31235">
    <property type="entry name" value="PEROXIDASE 25-RELATED"/>
    <property type="match status" value="1"/>
</dbReference>
<evidence type="ECO:0000256" key="14">
    <source>
        <dbReference type="SAM" id="MobiDB-lite"/>
    </source>
</evidence>
<evidence type="ECO:0000313" key="16">
    <source>
        <dbReference type="EMBL" id="VAH43339.1"/>
    </source>
</evidence>
<feature type="binding site" evidence="10">
    <location>
        <position position="210"/>
    </location>
    <ligand>
        <name>Ca(2+)</name>
        <dbReference type="ChEBI" id="CHEBI:29108"/>
        <label>2</label>
    </ligand>
</feature>
<sequence>MAKLAAALTVLALLGCMAREGQADYGHPSPPPHTPCSPGHPSTPPSTASPPPPASVPSPPASAELVVGYYQKTCHRAEDIVRETVRGANAGIMAGLVRLFFHDCFIRGCDASVLLDVADPSSATEKFGPPNLSLRGFEVIDAAKARIEKECGNVVSCADVLAFAGRDATYFLSTSDMDPKLMASLEKQCRSDTGSDNTVVQDIKTPNKLDNKYYKNVLSHEVLFASDAALLTADDTSAVVRANAEDNNVWEEKFKAAMVRMGAIEIKTSADGEIRRSCRVLNTY</sequence>
<feature type="binding site" evidence="10">
    <location>
        <position position="202"/>
    </location>
    <ligand>
        <name>Ca(2+)</name>
        <dbReference type="ChEBI" id="CHEBI:29108"/>
        <label>2</label>
    </ligand>
</feature>
<dbReference type="PROSITE" id="PS50873">
    <property type="entry name" value="PEROXIDASE_4"/>
    <property type="match status" value="1"/>
</dbReference>
<dbReference type="InterPro" id="IPR010255">
    <property type="entry name" value="Haem_peroxidase_sf"/>
</dbReference>
<evidence type="ECO:0000256" key="10">
    <source>
        <dbReference type="PIRSR" id="PIRSR600823-3"/>
    </source>
</evidence>
<comment type="cofactor">
    <cofactor evidence="13">
        <name>heme b</name>
        <dbReference type="ChEBI" id="CHEBI:60344"/>
    </cofactor>
    <text evidence="13">Binds 1 heme b (iron(II)-protoporphyrin IX) group per subunit.</text>
</comment>
<keyword evidence="8 13" id="KW-0376">Hydrogen peroxide</keyword>
<dbReference type="Gene3D" id="1.10.520.10">
    <property type="match status" value="2"/>
</dbReference>
<keyword evidence="13" id="KW-0964">Secreted</keyword>
<dbReference type="GO" id="GO:0140825">
    <property type="term" value="F:lactoperoxidase activity"/>
    <property type="evidence" value="ECO:0007669"/>
    <property type="project" value="UniProtKB-EC"/>
</dbReference>
<dbReference type="Gene3D" id="1.10.420.10">
    <property type="entry name" value="Peroxidase, domain 2"/>
    <property type="match status" value="1"/>
</dbReference>
<dbReference type="GO" id="GO:0006979">
    <property type="term" value="P:response to oxidative stress"/>
    <property type="evidence" value="ECO:0007669"/>
    <property type="project" value="UniProtKB-UniRule"/>
</dbReference>
<gene>
    <name evidence="16" type="ORF">TRITD_2Bv1G057420</name>
</gene>
<keyword evidence="12" id="KW-1015">Disulfide bond</keyword>
<keyword evidence="5 10" id="KW-0106">Calcium</keyword>
<evidence type="ECO:0000259" key="15">
    <source>
        <dbReference type="PROSITE" id="PS50873"/>
    </source>
</evidence>
<evidence type="ECO:0000256" key="11">
    <source>
        <dbReference type="PIRSR" id="PIRSR600823-4"/>
    </source>
</evidence>
<comment type="similarity">
    <text evidence="13">Belongs to the peroxidase family. Classical plant (class III) peroxidase subfamily.</text>
</comment>
<feature type="disulfide bond" evidence="12">
    <location>
        <begin position="104"/>
        <end position="109"/>
    </location>
</feature>
<feature type="binding site" evidence="10">
    <location>
        <position position="108"/>
    </location>
    <ligand>
        <name>Ca(2+)</name>
        <dbReference type="ChEBI" id="CHEBI:29108"/>
        <label>1</label>
    </ligand>
</feature>
<dbReference type="GO" id="GO:0046872">
    <property type="term" value="F:metal ion binding"/>
    <property type="evidence" value="ECO:0007669"/>
    <property type="project" value="UniProtKB-UniRule"/>
</dbReference>
<evidence type="ECO:0000256" key="9">
    <source>
        <dbReference type="PIRSR" id="PIRSR600823-1"/>
    </source>
</evidence>
<feature type="binding site" evidence="10">
    <location>
        <position position="112"/>
    </location>
    <ligand>
        <name>Ca(2+)</name>
        <dbReference type="ChEBI" id="CHEBI:29108"/>
        <label>1</label>
    </ligand>
</feature>
<dbReference type="Pfam" id="PF00141">
    <property type="entry name" value="peroxidase"/>
    <property type="match status" value="2"/>
</dbReference>
<feature type="domain" description="Plant heme peroxidase family profile" evidence="15">
    <location>
        <begin position="64"/>
        <end position="282"/>
    </location>
</feature>
<accession>A0A9R1RJ44</accession>
<keyword evidence="13" id="KW-0732">Signal</keyword>
<keyword evidence="6 13" id="KW-0560">Oxidoreductase</keyword>
<feature type="region of interest" description="Disordered" evidence="14">
    <location>
        <begin position="24"/>
        <end position="59"/>
    </location>
</feature>
<proteinExistence type="inferred from homology"/>
<dbReference type="GO" id="GO:0042744">
    <property type="term" value="P:hydrogen peroxide catabolic process"/>
    <property type="evidence" value="ECO:0007669"/>
    <property type="project" value="UniProtKB-KW"/>
</dbReference>
<feature type="disulfide bond" evidence="12">
    <location>
        <begin position="74"/>
        <end position="151"/>
    </location>
</feature>
<evidence type="ECO:0000313" key="17">
    <source>
        <dbReference type="Proteomes" id="UP000324705"/>
    </source>
</evidence>
<evidence type="ECO:0000256" key="7">
    <source>
        <dbReference type="ARBA" id="ARBA00023004"/>
    </source>
</evidence>
<feature type="active site" description="Proton acceptor" evidence="9">
    <location>
        <position position="102"/>
    </location>
</feature>
<feature type="binding site" evidence="10">
    <location>
        <position position="103"/>
    </location>
    <ligand>
        <name>Ca(2+)</name>
        <dbReference type="ChEBI" id="CHEBI:29108"/>
        <label>1</label>
    </ligand>
</feature>
<dbReference type="InterPro" id="IPR002016">
    <property type="entry name" value="Haem_peroxidase"/>
</dbReference>
<evidence type="ECO:0000256" key="2">
    <source>
        <dbReference type="ARBA" id="ARBA00022559"/>
    </source>
</evidence>
<comment type="catalytic activity">
    <reaction evidence="1 13">
        <text>2 a phenolic donor + H2O2 = 2 a phenolic radical donor + 2 H2O</text>
        <dbReference type="Rhea" id="RHEA:56136"/>
        <dbReference type="ChEBI" id="CHEBI:15377"/>
        <dbReference type="ChEBI" id="CHEBI:16240"/>
        <dbReference type="ChEBI" id="CHEBI:139520"/>
        <dbReference type="ChEBI" id="CHEBI:139521"/>
        <dbReference type="EC" id="1.11.1.7"/>
    </reaction>
</comment>
<dbReference type="EMBL" id="LT934114">
    <property type="protein sequence ID" value="VAH43339.1"/>
    <property type="molecule type" value="Genomic_DNA"/>
</dbReference>